<feature type="non-terminal residue" evidence="1">
    <location>
        <position position="177"/>
    </location>
</feature>
<gene>
    <name evidence="1" type="ORF">GKQ77_30465</name>
</gene>
<sequence>MEATDYIAVASSAVSSGAVAVAWWQVRVAKHSTDAQTAQLRQQMAHVLEERDKADCPQFIMQETEARPGDDHGLEVVALIKQTAGALLKEARVTVHLNHEPAHVVGAGDDGTLVWPHTGPTAEKRLTLRAPTGHRGPLEIRADLTCHEASGDRTWKCRVFGYPHAEWEQILESMASP</sequence>
<evidence type="ECO:0000313" key="1">
    <source>
        <dbReference type="EMBL" id="MBW5425838.1"/>
    </source>
</evidence>
<comment type="caution">
    <text evidence="1">The sequence shown here is derived from an EMBL/GenBank/DDBJ whole genome shotgun (WGS) entry which is preliminary data.</text>
</comment>
<evidence type="ECO:0008006" key="3">
    <source>
        <dbReference type="Google" id="ProtNLM"/>
    </source>
</evidence>
<dbReference type="Proteomes" id="UP001197114">
    <property type="component" value="Unassembled WGS sequence"/>
</dbReference>
<accession>A0ABS6YWK1</accession>
<evidence type="ECO:0000313" key="2">
    <source>
        <dbReference type="Proteomes" id="UP001197114"/>
    </source>
</evidence>
<dbReference type="RefSeq" id="WP_219692385.1">
    <property type="nucleotide sequence ID" value="NZ_WMBF01000636.1"/>
</dbReference>
<proteinExistence type="predicted"/>
<protein>
    <recommendedName>
        <fullName evidence="3">Secreted protein</fullName>
    </recommendedName>
</protein>
<keyword evidence="2" id="KW-1185">Reference proteome</keyword>
<organism evidence="1 2">
    <name type="scientific">Streptomyces anatolicus</name>
    <dbReference type="NCBI Taxonomy" id="2675858"/>
    <lineage>
        <taxon>Bacteria</taxon>
        <taxon>Bacillati</taxon>
        <taxon>Actinomycetota</taxon>
        <taxon>Actinomycetes</taxon>
        <taxon>Kitasatosporales</taxon>
        <taxon>Streptomycetaceae</taxon>
        <taxon>Streptomyces</taxon>
    </lineage>
</organism>
<reference evidence="1 2" key="1">
    <citation type="submission" date="2019-11" db="EMBL/GenBank/DDBJ databases">
        <authorList>
            <person name="Ay H."/>
        </authorList>
    </citation>
    <scope>NUCLEOTIDE SEQUENCE [LARGE SCALE GENOMIC DNA]</scope>
    <source>
        <strain evidence="1 2">BG9H</strain>
    </source>
</reference>
<name>A0ABS6YWK1_9ACTN</name>
<dbReference type="EMBL" id="WMBF01000636">
    <property type="protein sequence ID" value="MBW5425838.1"/>
    <property type="molecule type" value="Genomic_DNA"/>
</dbReference>